<evidence type="ECO:0000256" key="1">
    <source>
        <dbReference type="SAM" id="MobiDB-lite"/>
    </source>
</evidence>
<proteinExistence type="predicted"/>
<evidence type="ECO:0000313" key="4">
    <source>
        <dbReference type="Proteomes" id="UP001519460"/>
    </source>
</evidence>
<feature type="region of interest" description="Disordered" evidence="1">
    <location>
        <begin position="166"/>
        <end position="297"/>
    </location>
</feature>
<keyword evidence="2" id="KW-0812">Transmembrane</keyword>
<reference evidence="3 4" key="1">
    <citation type="journal article" date="2023" name="Sci. Data">
        <title>Genome assembly of the Korean intertidal mud-creeper Batillaria attramentaria.</title>
        <authorList>
            <person name="Patra A.K."/>
            <person name="Ho P.T."/>
            <person name="Jun S."/>
            <person name="Lee S.J."/>
            <person name="Kim Y."/>
            <person name="Won Y.J."/>
        </authorList>
    </citation>
    <scope>NUCLEOTIDE SEQUENCE [LARGE SCALE GENOMIC DNA]</scope>
    <source>
        <strain evidence="3">Wonlab-2016</strain>
    </source>
</reference>
<sequence>MEKSATGWSSQYQKLHKNSLVLMKCQVEPTDAKRVEDCRFDLKYGVKPQPTSKSPPTSTSQKTEPQTTHPGVFNQAGSAKDESSVNAAAVVIPIILIVLLVVGGVVAYHFRKRIRKRYPNFLVCGGRRNSALTNEQTVPLNTDTRTNDSEAVYLDPKGEKALFIKSQEKPEEETKAHPTTSTPDTILPTTEICQLASGTQVETEKGTVPAGLDKETTENNLDAPDRTQEADVVSGHTQENALCSEGNAVAGATDDTLRDNAQSVDDADTGRDETVTRNNEHRAGKTPVAVTPPNQREVTTADFELLGNKSPEAQARLEWNEVGDTGDTQIGVKSTSSDQGRDVDVDQARSQSAEAEENSQPADDKADTDTADSTDNTVDAAPTQPSSDTPLLSSDAADSQETDVVDNGGESSQSEYDEEKTTGTYISYWP</sequence>
<accession>A0ABD0JQ11</accession>
<feature type="compositionally biased region" description="Basic and acidic residues" evidence="1">
    <location>
        <begin position="212"/>
        <end position="229"/>
    </location>
</feature>
<organism evidence="3 4">
    <name type="scientific">Batillaria attramentaria</name>
    <dbReference type="NCBI Taxonomy" id="370345"/>
    <lineage>
        <taxon>Eukaryota</taxon>
        <taxon>Metazoa</taxon>
        <taxon>Spiralia</taxon>
        <taxon>Lophotrochozoa</taxon>
        <taxon>Mollusca</taxon>
        <taxon>Gastropoda</taxon>
        <taxon>Caenogastropoda</taxon>
        <taxon>Sorbeoconcha</taxon>
        <taxon>Cerithioidea</taxon>
        <taxon>Batillariidae</taxon>
        <taxon>Batillaria</taxon>
    </lineage>
</organism>
<feature type="compositionally biased region" description="Polar residues" evidence="1">
    <location>
        <begin position="326"/>
        <end position="338"/>
    </location>
</feature>
<feature type="compositionally biased region" description="Low complexity" evidence="1">
    <location>
        <begin position="178"/>
        <end position="190"/>
    </location>
</feature>
<keyword evidence="2" id="KW-0472">Membrane</keyword>
<keyword evidence="2" id="KW-1133">Transmembrane helix</keyword>
<feature type="transmembrane region" description="Helical" evidence="2">
    <location>
        <begin position="87"/>
        <end position="110"/>
    </location>
</feature>
<feature type="region of interest" description="Disordered" evidence="1">
    <location>
        <begin position="320"/>
        <end position="430"/>
    </location>
</feature>
<feature type="compositionally biased region" description="Polar residues" evidence="1">
    <location>
        <begin position="383"/>
        <end position="397"/>
    </location>
</feature>
<keyword evidence="4" id="KW-1185">Reference proteome</keyword>
<name>A0ABD0JQ11_9CAEN</name>
<evidence type="ECO:0000313" key="3">
    <source>
        <dbReference type="EMBL" id="KAK7476849.1"/>
    </source>
</evidence>
<feature type="compositionally biased region" description="Low complexity" evidence="1">
    <location>
        <begin position="47"/>
        <end position="68"/>
    </location>
</feature>
<feature type="compositionally biased region" description="Low complexity" evidence="1">
    <location>
        <begin position="371"/>
        <end position="381"/>
    </location>
</feature>
<protein>
    <submittedName>
        <fullName evidence="3">Uncharacterized protein</fullName>
    </submittedName>
</protein>
<comment type="caution">
    <text evidence="3">The sequence shown here is derived from an EMBL/GenBank/DDBJ whole genome shotgun (WGS) entry which is preliminary data.</text>
</comment>
<feature type="compositionally biased region" description="Basic and acidic residues" evidence="1">
    <location>
        <begin position="268"/>
        <end position="283"/>
    </location>
</feature>
<feature type="compositionally biased region" description="Polar residues" evidence="1">
    <location>
        <begin position="348"/>
        <end position="361"/>
    </location>
</feature>
<feature type="compositionally biased region" description="Basic and acidic residues" evidence="1">
    <location>
        <begin position="166"/>
        <end position="176"/>
    </location>
</feature>
<dbReference type="AlphaFoldDB" id="A0ABD0JQ11"/>
<evidence type="ECO:0000256" key="2">
    <source>
        <dbReference type="SAM" id="Phobius"/>
    </source>
</evidence>
<dbReference type="Proteomes" id="UP001519460">
    <property type="component" value="Unassembled WGS sequence"/>
</dbReference>
<dbReference type="EMBL" id="JACVVK020000364">
    <property type="protein sequence ID" value="KAK7476849.1"/>
    <property type="molecule type" value="Genomic_DNA"/>
</dbReference>
<feature type="region of interest" description="Disordered" evidence="1">
    <location>
        <begin position="46"/>
        <end position="78"/>
    </location>
</feature>
<gene>
    <name evidence="3" type="ORF">BaRGS_00031931</name>
</gene>